<gene>
    <name evidence="4" type="ORF">WJX75_006373</name>
</gene>
<dbReference type="EMBL" id="JALJOT010000015">
    <property type="protein sequence ID" value="KAK9902799.1"/>
    <property type="molecule type" value="Genomic_DNA"/>
</dbReference>
<organism evidence="4 5">
    <name type="scientific">Coccomyxa subellipsoidea</name>
    <dbReference type="NCBI Taxonomy" id="248742"/>
    <lineage>
        <taxon>Eukaryota</taxon>
        <taxon>Viridiplantae</taxon>
        <taxon>Chlorophyta</taxon>
        <taxon>core chlorophytes</taxon>
        <taxon>Trebouxiophyceae</taxon>
        <taxon>Trebouxiophyceae incertae sedis</taxon>
        <taxon>Coccomyxaceae</taxon>
        <taxon>Coccomyxa</taxon>
    </lineage>
</organism>
<evidence type="ECO:0000313" key="5">
    <source>
        <dbReference type="Proteomes" id="UP001491310"/>
    </source>
</evidence>
<dbReference type="Pfam" id="PF01878">
    <property type="entry name" value="EVE"/>
    <property type="match status" value="1"/>
</dbReference>
<dbReference type="InterPro" id="IPR002740">
    <property type="entry name" value="EVE_domain"/>
</dbReference>
<dbReference type="CDD" id="cd21133">
    <property type="entry name" value="EVE"/>
    <property type="match status" value="1"/>
</dbReference>
<comment type="caution">
    <text evidence="4">The sequence shown here is derived from an EMBL/GenBank/DDBJ whole genome shotgun (WGS) entry which is preliminary data.</text>
</comment>
<keyword evidence="5" id="KW-1185">Reference proteome</keyword>
<dbReference type="Proteomes" id="UP001491310">
    <property type="component" value="Unassembled WGS sequence"/>
</dbReference>
<keyword evidence="2" id="KW-0539">Nucleus</keyword>
<dbReference type="InterPro" id="IPR052181">
    <property type="entry name" value="5hmC_binding"/>
</dbReference>
<evidence type="ECO:0000256" key="2">
    <source>
        <dbReference type="ARBA" id="ARBA00023242"/>
    </source>
</evidence>
<evidence type="ECO:0000256" key="1">
    <source>
        <dbReference type="ARBA" id="ARBA00004123"/>
    </source>
</evidence>
<dbReference type="PANTHER" id="PTHR14087:SF7">
    <property type="entry name" value="THYMOCYTE NUCLEAR PROTEIN 1"/>
    <property type="match status" value="1"/>
</dbReference>
<reference evidence="4 5" key="1">
    <citation type="journal article" date="2024" name="Nat. Commun.">
        <title>Phylogenomics reveals the evolutionary origins of lichenization in chlorophyte algae.</title>
        <authorList>
            <person name="Puginier C."/>
            <person name="Libourel C."/>
            <person name="Otte J."/>
            <person name="Skaloud P."/>
            <person name="Haon M."/>
            <person name="Grisel S."/>
            <person name="Petersen M."/>
            <person name="Berrin J.G."/>
            <person name="Delaux P.M."/>
            <person name="Dal Grande F."/>
            <person name="Keller J."/>
        </authorList>
    </citation>
    <scope>NUCLEOTIDE SEQUENCE [LARGE SCALE GENOMIC DNA]</scope>
    <source>
        <strain evidence="4 5">SAG 216-7</strain>
    </source>
</reference>
<evidence type="ECO:0000313" key="4">
    <source>
        <dbReference type="EMBL" id="KAK9902799.1"/>
    </source>
</evidence>
<proteinExistence type="predicted"/>
<name>A0ABR2YD55_9CHLO</name>
<protein>
    <recommendedName>
        <fullName evidence="3">EVE domain-containing protein</fullName>
    </recommendedName>
</protein>
<dbReference type="InterPro" id="IPR015947">
    <property type="entry name" value="PUA-like_sf"/>
</dbReference>
<evidence type="ECO:0000259" key="3">
    <source>
        <dbReference type="Pfam" id="PF01878"/>
    </source>
</evidence>
<dbReference type="PANTHER" id="PTHR14087">
    <property type="entry name" value="THYMOCYTE NUCLEAR PROTEIN 1"/>
    <property type="match status" value="1"/>
</dbReference>
<dbReference type="SUPFAM" id="SSF88697">
    <property type="entry name" value="PUA domain-like"/>
    <property type="match status" value="1"/>
</dbReference>
<comment type="subcellular location">
    <subcellularLocation>
        <location evidence="1">Nucleus</location>
    </subcellularLocation>
</comment>
<dbReference type="InterPro" id="IPR047197">
    <property type="entry name" value="THYN1-like_EVE"/>
</dbReference>
<dbReference type="Gene3D" id="3.10.590.10">
    <property type="entry name" value="ph1033 like domains"/>
    <property type="match status" value="1"/>
</dbReference>
<sequence>MARKEQPVEGSESFYLLKSEPDEFSIDDLAAAKDQTEPWDGVRNYQARNIMKGMRLGDRAFFYHSNCKQPGIVGICEVAREAYPDSSALDPDSKKYDPKATAEDPRWYMVDVKMVRRLARLVSLQELKQHSEAALQGMALLSKGRLSVQPVTQQQWDFVLGLEDRPPEQEA</sequence>
<feature type="domain" description="EVE" evidence="3">
    <location>
        <begin position="14"/>
        <end position="160"/>
    </location>
</feature>
<accession>A0ABR2YD55</accession>